<accession>A0A6J5KQA1</accession>
<feature type="domain" description="Holliday junction resolvase-related" evidence="1">
    <location>
        <begin position="29"/>
        <end position="137"/>
    </location>
</feature>
<dbReference type="InterPro" id="IPR019287">
    <property type="entry name" value="Hday_junct_resolvase-rel_dom"/>
</dbReference>
<name>A0A6J5KQA1_9CAUD</name>
<dbReference type="EMBL" id="LR796188">
    <property type="protein sequence ID" value="CAB4124548.1"/>
    <property type="molecule type" value="Genomic_DNA"/>
</dbReference>
<protein>
    <submittedName>
        <fullName evidence="2">COG4741 Predicted secreted endonuclease distantly related to archaeal Holliday junction resolvase</fullName>
    </submittedName>
</protein>
<sequence>MIYVIVISLLVIGGLIYILEDVKTEVRNLQKQIEETAATHIIEKAKVKKDSTFRSSAVNWGKTIEHFVPFMTKFPIPAEDVVFLGMPIDYVGFTQTDSKTKCEVHFIEVKSGNAALMGKQRNIKRAIQEGRVHWHEIAVDGNRAEIIEE</sequence>
<keyword evidence="2" id="KW-0540">Nuclease</keyword>
<dbReference type="GO" id="GO:0004519">
    <property type="term" value="F:endonuclease activity"/>
    <property type="evidence" value="ECO:0007669"/>
    <property type="project" value="UniProtKB-KW"/>
</dbReference>
<reference evidence="2" key="1">
    <citation type="submission" date="2020-04" db="EMBL/GenBank/DDBJ databases">
        <authorList>
            <person name="Chiriac C."/>
            <person name="Salcher M."/>
            <person name="Ghai R."/>
            <person name="Kavagutti S V."/>
        </authorList>
    </citation>
    <scope>NUCLEOTIDE SEQUENCE</scope>
</reference>
<organism evidence="2">
    <name type="scientific">uncultured Caudovirales phage</name>
    <dbReference type="NCBI Taxonomy" id="2100421"/>
    <lineage>
        <taxon>Viruses</taxon>
        <taxon>Duplodnaviria</taxon>
        <taxon>Heunggongvirae</taxon>
        <taxon>Uroviricota</taxon>
        <taxon>Caudoviricetes</taxon>
        <taxon>Peduoviridae</taxon>
        <taxon>Maltschvirus</taxon>
        <taxon>Maltschvirus maltsch</taxon>
    </lineage>
</organism>
<keyword evidence="2" id="KW-0255">Endonuclease</keyword>
<keyword evidence="2" id="KW-0378">Hydrolase</keyword>
<proteinExistence type="predicted"/>
<dbReference type="Pfam" id="PF10107">
    <property type="entry name" value="Endonuc_Holl"/>
    <property type="match status" value="1"/>
</dbReference>
<evidence type="ECO:0000313" key="2">
    <source>
        <dbReference type="EMBL" id="CAB4124548.1"/>
    </source>
</evidence>
<gene>
    <name evidence="2" type="ORF">UFOVP54_9</name>
</gene>
<evidence type="ECO:0000259" key="1">
    <source>
        <dbReference type="Pfam" id="PF10107"/>
    </source>
</evidence>